<keyword evidence="3" id="KW-1185">Reference proteome</keyword>
<feature type="transmembrane region" description="Helical" evidence="1">
    <location>
        <begin position="58"/>
        <end position="80"/>
    </location>
</feature>
<accession>A0ABY5LNM1</accession>
<keyword evidence="1" id="KW-0472">Membrane</keyword>
<name>A0ABY5LNM1_9VIBR</name>
<dbReference type="EMBL" id="CP102097">
    <property type="protein sequence ID" value="UUM33026.1"/>
    <property type="molecule type" value="Genomic_DNA"/>
</dbReference>
<keyword evidence="1" id="KW-1133">Transmembrane helix</keyword>
<dbReference type="Proteomes" id="UP001058602">
    <property type="component" value="Chromosome 2"/>
</dbReference>
<feature type="transmembrane region" description="Helical" evidence="1">
    <location>
        <begin position="20"/>
        <end position="37"/>
    </location>
</feature>
<evidence type="ECO:0000256" key="1">
    <source>
        <dbReference type="SAM" id="Phobius"/>
    </source>
</evidence>
<gene>
    <name evidence="2" type="ORF">NP165_15875</name>
</gene>
<evidence type="ECO:0000313" key="2">
    <source>
        <dbReference type="EMBL" id="UUM33026.1"/>
    </source>
</evidence>
<proteinExistence type="predicted"/>
<sequence>MTYNEKFNRKLKRNRWLKVIISWPLMIFMVWLSYSSINELVSINNSIGTIPKAKIASLVNNVASFVGLLIFGFIAIIPIAMLHPSTEPLLKVPFLTKTGLYTVAIIVLSCIASAIWLDNDTREKIKQYNYIECASERELTLKSSSRTYVLDPSLCD</sequence>
<keyword evidence="1" id="KW-0812">Transmembrane</keyword>
<organism evidence="2 3">
    <name type="scientific">Vibrio japonicus</name>
    <dbReference type="NCBI Taxonomy" id="1824638"/>
    <lineage>
        <taxon>Bacteria</taxon>
        <taxon>Pseudomonadati</taxon>
        <taxon>Pseudomonadota</taxon>
        <taxon>Gammaproteobacteria</taxon>
        <taxon>Vibrionales</taxon>
        <taxon>Vibrionaceae</taxon>
        <taxon>Vibrio</taxon>
    </lineage>
</organism>
<evidence type="ECO:0000313" key="3">
    <source>
        <dbReference type="Proteomes" id="UP001058602"/>
    </source>
</evidence>
<protein>
    <submittedName>
        <fullName evidence="2">Uncharacterized protein</fullName>
    </submittedName>
</protein>
<feature type="transmembrane region" description="Helical" evidence="1">
    <location>
        <begin position="100"/>
        <end position="117"/>
    </location>
</feature>
<dbReference type="RefSeq" id="WP_257086725.1">
    <property type="nucleotide sequence ID" value="NZ_CP102097.1"/>
</dbReference>
<reference evidence="2" key="1">
    <citation type="submission" date="2022-07" db="EMBL/GenBank/DDBJ databases">
        <title>Complete genome of Vibrio japonicus strain JCM 31412T and phylogenomic assessment of the Nereis clade of the genus Vibrio.</title>
        <authorList>
            <person name="Shlafstein M.D."/>
            <person name="Emsley S.A."/>
            <person name="Ushijima B."/>
            <person name="Videau P."/>
            <person name="Saw J.H."/>
        </authorList>
    </citation>
    <scope>NUCLEOTIDE SEQUENCE</scope>
    <source>
        <strain evidence="2">JCM 31412</strain>
    </source>
</reference>